<reference evidence="3" key="1">
    <citation type="submission" date="2016-04" db="EMBL/GenBank/DDBJ databases">
        <authorList>
            <person name="Antunes L.P."/>
            <person name="Martins L.F."/>
            <person name="Pereira R.V."/>
            <person name="Thomas A.M."/>
            <person name="Barbosa D."/>
            <person name="Nascimento L."/>
            <person name="Silva G.M."/>
            <person name="Condomitti G.W."/>
            <person name="Digiampietri L.A."/>
            <person name="Lombardi K.C."/>
            <person name="Ramos P.L."/>
            <person name="Quaggio R.B."/>
            <person name="Oliveira J.C."/>
            <person name="Pascon R.C."/>
            <person name="Cruz J.B."/>
            <person name="Silva A.M."/>
            <person name="Setubal J.C."/>
        </authorList>
    </citation>
    <scope>NUCLEOTIDE SEQUENCE [LARGE SCALE GENOMIC DNA]</scope>
</reference>
<organism evidence="2 3">
    <name type="scientific">Symbiobacterium thermophilum</name>
    <dbReference type="NCBI Taxonomy" id="2734"/>
    <lineage>
        <taxon>Bacteria</taxon>
        <taxon>Bacillati</taxon>
        <taxon>Bacillota</taxon>
        <taxon>Clostridia</taxon>
        <taxon>Eubacteriales</taxon>
        <taxon>Symbiobacteriaceae</taxon>
        <taxon>Symbiobacterium</taxon>
    </lineage>
</organism>
<evidence type="ECO:0000313" key="2">
    <source>
        <dbReference type="EMBL" id="OTA40044.1"/>
    </source>
</evidence>
<dbReference type="EMBL" id="LWLV01003198">
    <property type="protein sequence ID" value="OTA40044.1"/>
    <property type="molecule type" value="Genomic_DNA"/>
</dbReference>
<proteinExistence type="predicted"/>
<gene>
    <name evidence="2" type="ORF">A6D92_25975</name>
</gene>
<feature type="compositionally biased region" description="Pro residues" evidence="1">
    <location>
        <begin position="17"/>
        <end position="27"/>
    </location>
</feature>
<name>A0A1Y2T2V0_SYMTR</name>
<feature type="compositionally biased region" description="Polar residues" evidence="1">
    <location>
        <begin position="1"/>
        <end position="10"/>
    </location>
</feature>
<sequence>MVTRPSTTPPSRGESRPPVPEPAPGPVSEPREIVVSGSGQGHGVGMSQWGAYGMALQGKSYVEILTHYFTGTKVETR</sequence>
<accession>A0A1Y2T2V0</accession>
<dbReference type="AlphaFoldDB" id="A0A1Y2T2V0"/>
<protein>
    <recommendedName>
        <fullName evidence="4">Sporulation stage II protein D amidase enhancer LytB N-terminal domain-containing protein</fullName>
    </recommendedName>
</protein>
<evidence type="ECO:0000256" key="1">
    <source>
        <dbReference type="SAM" id="MobiDB-lite"/>
    </source>
</evidence>
<comment type="caution">
    <text evidence="2">The sequence shown here is derived from an EMBL/GenBank/DDBJ whole genome shotgun (WGS) entry which is preliminary data.</text>
</comment>
<feature type="region of interest" description="Disordered" evidence="1">
    <location>
        <begin position="1"/>
        <end position="47"/>
    </location>
</feature>
<evidence type="ECO:0008006" key="4">
    <source>
        <dbReference type="Google" id="ProtNLM"/>
    </source>
</evidence>
<evidence type="ECO:0000313" key="3">
    <source>
        <dbReference type="Proteomes" id="UP000194267"/>
    </source>
</evidence>
<dbReference type="Proteomes" id="UP000194267">
    <property type="component" value="Unassembled WGS sequence"/>
</dbReference>